<feature type="non-terminal residue" evidence="2">
    <location>
        <position position="165"/>
    </location>
</feature>
<sequence length="165" mass="18669">MRTDSTRISETAKSEAFQYINEKYGKDYVIGEIKQGKKSANAQDAHEAIRPTSALRSPDQLKDVLSRDQLRLYRLIWERFIASQMAPAVLDTVTVDLVNSGVQFRANGSQVKFPGFMKLYIEGTDDQSEETTKLLPEMAVGDKVKSLDIEPKQHFTQPPPRYTEA</sequence>
<dbReference type="SMART" id="SM00437">
    <property type="entry name" value="TOP1Ac"/>
    <property type="match status" value="1"/>
</dbReference>
<dbReference type="GO" id="GO:0003677">
    <property type="term" value="F:DNA binding"/>
    <property type="evidence" value="ECO:0007669"/>
    <property type="project" value="InterPro"/>
</dbReference>
<dbReference type="PANTHER" id="PTHR42785">
    <property type="entry name" value="DNA TOPOISOMERASE, TYPE IA, CORE"/>
    <property type="match status" value="1"/>
</dbReference>
<dbReference type="InterPro" id="IPR003602">
    <property type="entry name" value="Topo_IA_DNA-bd_dom"/>
</dbReference>
<protein>
    <recommendedName>
        <fullName evidence="1">Topo IA-type catalytic domain-containing protein</fullName>
    </recommendedName>
</protein>
<dbReference type="Gene3D" id="1.10.290.10">
    <property type="entry name" value="Topoisomerase I, domain 4"/>
    <property type="match status" value="1"/>
</dbReference>
<dbReference type="AlphaFoldDB" id="A0A2N0QGW2"/>
<reference evidence="2 3" key="1">
    <citation type="submission" date="2017-10" db="EMBL/GenBank/DDBJ databases">
        <title>Extensive intraspecific genome diversity in a model arbuscular mycorrhizal fungus.</title>
        <authorList>
            <person name="Chen E.C.H."/>
            <person name="Morin E."/>
            <person name="Baudet D."/>
            <person name="Noel J."/>
            <person name="Ndikumana S."/>
            <person name="Charron P."/>
            <person name="St-Onge C."/>
            <person name="Giorgi J."/>
            <person name="Grigoriev I.V."/>
            <person name="Roux C."/>
            <person name="Martin F.M."/>
            <person name="Corradi N."/>
        </authorList>
    </citation>
    <scope>NUCLEOTIDE SEQUENCE [LARGE SCALE GENOMIC DNA]</scope>
    <source>
        <strain evidence="2 3">A1</strain>
    </source>
</reference>
<dbReference type="VEuPathDB" id="FungiDB:RhiirA1_406103"/>
<dbReference type="PROSITE" id="PS52039">
    <property type="entry name" value="TOPO_IA_2"/>
    <property type="match status" value="1"/>
</dbReference>
<comment type="caution">
    <text evidence="2">The sequence shown here is derived from an EMBL/GenBank/DDBJ whole genome shotgun (WGS) entry which is preliminary data.</text>
</comment>
<organism evidence="2 3">
    <name type="scientific">Rhizophagus irregularis</name>
    <dbReference type="NCBI Taxonomy" id="588596"/>
    <lineage>
        <taxon>Eukaryota</taxon>
        <taxon>Fungi</taxon>
        <taxon>Fungi incertae sedis</taxon>
        <taxon>Mucoromycota</taxon>
        <taxon>Glomeromycotina</taxon>
        <taxon>Glomeromycetes</taxon>
        <taxon>Glomerales</taxon>
        <taxon>Glomeraceae</taxon>
        <taxon>Rhizophagus</taxon>
    </lineage>
</organism>
<dbReference type="GO" id="GO:0003917">
    <property type="term" value="F:DNA topoisomerase type I (single strand cut, ATP-independent) activity"/>
    <property type="evidence" value="ECO:0007669"/>
    <property type="project" value="InterPro"/>
</dbReference>
<dbReference type="Gene3D" id="2.70.20.10">
    <property type="entry name" value="Topoisomerase I, domain 3"/>
    <property type="match status" value="1"/>
</dbReference>
<dbReference type="InterPro" id="IPR000380">
    <property type="entry name" value="Topo_IA"/>
</dbReference>
<dbReference type="Proteomes" id="UP000232688">
    <property type="component" value="Unassembled WGS sequence"/>
</dbReference>
<accession>A0A2N0QGW2</accession>
<proteinExistence type="predicted"/>
<feature type="domain" description="Topo IA-type catalytic" evidence="1">
    <location>
        <begin position="1"/>
        <end position="165"/>
    </location>
</feature>
<dbReference type="GO" id="GO:0006265">
    <property type="term" value="P:DNA topological change"/>
    <property type="evidence" value="ECO:0007669"/>
    <property type="project" value="InterPro"/>
</dbReference>
<dbReference type="EMBL" id="LLXH01010489">
    <property type="protein sequence ID" value="PKC50284.1"/>
    <property type="molecule type" value="Genomic_DNA"/>
</dbReference>
<reference evidence="2 3" key="2">
    <citation type="submission" date="2017-10" db="EMBL/GenBank/DDBJ databases">
        <title>Genome analyses suggest a sexual origin of heterokaryosis in a supposedly ancient asexual fungus.</title>
        <authorList>
            <person name="Corradi N."/>
            <person name="Sedzielewska K."/>
            <person name="Noel J."/>
            <person name="Charron P."/>
            <person name="Farinelli L."/>
            <person name="Marton T."/>
            <person name="Kruger M."/>
            <person name="Pelin A."/>
            <person name="Brachmann A."/>
            <person name="Corradi N."/>
        </authorList>
    </citation>
    <scope>NUCLEOTIDE SEQUENCE [LARGE SCALE GENOMIC DNA]</scope>
    <source>
        <strain evidence="2 3">A1</strain>
    </source>
</reference>
<gene>
    <name evidence="2" type="ORF">RhiirA1_406103</name>
</gene>
<evidence type="ECO:0000313" key="3">
    <source>
        <dbReference type="Proteomes" id="UP000232688"/>
    </source>
</evidence>
<dbReference type="InterPro" id="IPR013497">
    <property type="entry name" value="Topo_IA_cen"/>
</dbReference>
<dbReference type="InterPro" id="IPR013826">
    <property type="entry name" value="Topo_IA_cen_sub3"/>
</dbReference>
<evidence type="ECO:0000313" key="2">
    <source>
        <dbReference type="EMBL" id="PKC50284.1"/>
    </source>
</evidence>
<dbReference type="Pfam" id="PF01131">
    <property type="entry name" value="Topoisom_bac"/>
    <property type="match status" value="1"/>
</dbReference>
<dbReference type="PANTHER" id="PTHR42785:SF1">
    <property type="entry name" value="DNA TOPOISOMERASE"/>
    <property type="match status" value="1"/>
</dbReference>
<dbReference type="InterPro" id="IPR013825">
    <property type="entry name" value="Topo_IA_cen_sub2"/>
</dbReference>
<dbReference type="InterPro" id="IPR023405">
    <property type="entry name" value="Topo_IA_core_domain"/>
</dbReference>
<name>A0A2N0QGW2_9GLOM</name>
<dbReference type="SUPFAM" id="SSF56712">
    <property type="entry name" value="Prokaryotic type I DNA topoisomerase"/>
    <property type="match status" value="1"/>
</dbReference>
<evidence type="ECO:0000259" key="1">
    <source>
        <dbReference type="PROSITE" id="PS52039"/>
    </source>
</evidence>